<protein>
    <submittedName>
        <fullName evidence="1">Uncharacterized protein</fullName>
    </submittedName>
</protein>
<accession>A0A8S1RQR3</accession>
<dbReference type="Proteomes" id="UP000692954">
    <property type="component" value="Unassembled WGS sequence"/>
</dbReference>
<gene>
    <name evidence="1" type="ORF">PSON_ATCC_30995.1.T2120006</name>
</gene>
<name>A0A8S1RQR3_9CILI</name>
<reference evidence="1" key="1">
    <citation type="submission" date="2021-01" db="EMBL/GenBank/DDBJ databases">
        <authorList>
            <consortium name="Genoscope - CEA"/>
            <person name="William W."/>
        </authorList>
    </citation>
    <scope>NUCLEOTIDE SEQUENCE</scope>
</reference>
<organism evidence="1 2">
    <name type="scientific">Paramecium sonneborni</name>
    <dbReference type="NCBI Taxonomy" id="65129"/>
    <lineage>
        <taxon>Eukaryota</taxon>
        <taxon>Sar</taxon>
        <taxon>Alveolata</taxon>
        <taxon>Ciliophora</taxon>
        <taxon>Intramacronucleata</taxon>
        <taxon>Oligohymenophorea</taxon>
        <taxon>Peniculida</taxon>
        <taxon>Parameciidae</taxon>
        <taxon>Paramecium</taxon>
    </lineage>
</organism>
<sequence>MKKQIILQTTQYSLLKMEFTSLQLVNSITKKTT</sequence>
<evidence type="ECO:0000313" key="1">
    <source>
        <dbReference type="EMBL" id="CAD8129245.1"/>
    </source>
</evidence>
<comment type="caution">
    <text evidence="1">The sequence shown here is derived from an EMBL/GenBank/DDBJ whole genome shotgun (WGS) entry which is preliminary data.</text>
</comment>
<proteinExistence type="predicted"/>
<dbReference type="AlphaFoldDB" id="A0A8S1RQR3"/>
<keyword evidence="2" id="KW-1185">Reference proteome</keyword>
<dbReference type="EMBL" id="CAJJDN010000212">
    <property type="protein sequence ID" value="CAD8129245.1"/>
    <property type="molecule type" value="Genomic_DNA"/>
</dbReference>
<evidence type="ECO:0000313" key="2">
    <source>
        <dbReference type="Proteomes" id="UP000692954"/>
    </source>
</evidence>